<dbReference type="AlphaFoldDB" id="N1MQY7"/>
<name>N1MQY7_9SPHN</name>
<organism evidence="1 2">
    <name type="scientific">Sphingobium indicum BiD32</name>
    <dbReference type="NCBI Taxonomy" id="1301087"/>
    <lineage>
        <taxon>Bacteria</taxon>
        <taxon>Pseudomonadati</taxon>
        <taxon>Pseudomonadota</taxon>
        <taxon>Alphaproteobacteria</taxon>
        <taxon>Sphingomonadales</taxon>
        <taxon>Sphingomonadaceae</taxon>
        <taxon>Sphingobium</taxon>
    </lineage>
</organism>
<evidence type="ECO:0000313" key="2">
    <source>
        <dbReference type="Proteomes" id="UP000013201"/>
    </source>
</evidence>
<dbReference type="EMBL" id="CAVK010000107">
    <property type="protein sequence ID" value="CCW17843.1"/>
    <property type="molecule type" value="Genomic_DNA"/>
</dbReference>
<protein>
    <submittedName>
        <fullName evidence="1">Uncharacterized protein</fullName>
    </submittedName>
</protein>
<accession>N1MQY7</accession>
<reference evidence="1 2" key="1">
    <citation type="submission" date="2013-03" db="EMBL/GenBank/DDBJ databases">
        <authorList>
            <person name="Le V."/>
        </authorList>
    </citation>
    <scope>NUCLEOTIDE SEQUENCE [LARGE SCALE GENOMIC DNA]</scope>
    <source>
        <strain evidence="1 2">BiD32</strain>
    </source>
</reference>
<dbReference type="Proteomes" id="UP000013201">
    <property type="component" value="Unassembled WGS sequence"/>
</dbReference>
<evidence type="ECO:0000313" key="1">
    <source>
        <dbReference type="EMBL" id="CCW17843.1"/>
    </source>
</evidence>
<sequence>MTGVFSLSKPRAFAEAVGAAFNLRVIHEENDVLLEKN</sequence>
<proteinExistence type="predicted"/>
<gene>
    <name evidence="1" type="ORF">EBBID32_21920</name>
</gene>
<keyword evidence="2" id="KW-1185">Reference proteome</keyword>
<comment type="caution">
    <text evidence="1">The sequence shown here is derived from an EMBL/GenBank/DDBJ whole genome shotgun (WGS) entry which is preliminary data.</text>
</comment>
<reference evidence="2" key="2">
    <citation type="submission" date="2013-04" db="EMBL/GenBank/DDBJ databases">
        <title>Bisphenol A degrading Sphingobium sp. strain BiD32.</title>
        <authorList>
            <person name="Nielsen J.L."/>
            <person name="Zhou N.A."/>
            <person name="Kjeldal H."/>
        </authorList>
    </citation>
    <scope>NUCLEOTIDE SEQUENCE [LARGE SCALE GENOMIC DNA]</scope>
    <source>
        <strain evidence="2">BiD32</strain>
    </source>
</reference>